<comment type="caution">
    <text evidence="1">The sequence shown here is derived from an EMBL/GenBank/DDBJ whole genome shotgun (WGS) entry which is preliminary data.</text>
</comment>
<keyword evidence="2" id="KW-1185">Reference proteome</keyword>
<organism evidence="1 2">
    <name type="scientific">Hyalomma asiaticum</name>
    <name type="common">Tick</name>
    <dbReference type="NCBI Taxonomy" id="266040"/>
    <lineage>
        <taxon>Eukaryota</taxon>
        <taxon>Metazoa</taxon>
        <taxon>Ecdysozoa</taxon>
        <taxon>Arthropoda</taxon>
        <taxon>Chelicerata</taxon>
        <taxon>Arachnida</taxon>
        <taxon>Acari</taxon>
        <taxon>Parasitiformes</taxon>
        <taxon>Ixodida</taxon>
        <taxon>Ixodoidea</taxon>
        <taxon>Ixodidae</taxon>
        <taxon>Hyalomminae</taxon>
        <taxon>Hyalomma</taxon>
    </lineage>
</organism>
<gene>
    <name evidence="1" type="ORF">HPB50_027554</name>
</gene>
<name>A0ACB7T676_HYAAI</name>
<protein>
    <submittedName>
        <fullName evidence="1">Uncharacterized protein</fullName>
    </submittedName>
</protein>
<sequence>MAKILKHLGFGKKPPMPPRVDYNMRSYLGLGMPIRCNSESNLLEAVAEERAINKMTHRSQDDTQMGLGHVARLSWFLIWRTGFLALGQGHESGVAGRHACDLRKVVRRSRSPAG</sequence>
<proteinExistence type="predicted"/>
<dbReference type="Proteomes" id="UP000821845">
    <property type="component" value="Chromosome 2"/>
</dbReference>
<accession>A0ACB7T676</accession>
<dbReference type="EMBL" id="CM023482">
    <property type="protein sequence ID" value="KAH6940404.1"/>
    <property type="molecule type" value="Genomic_DNA"/>
</dbReference>
<reference evidence="1" key="1">
    <citation type="submission" date="2020-05" db="EMBL/GenBank/DDBJ databases">
        <title>Large-scale comparative analyses of tick genomes elucidate their genetic diversity and vector capacities.</title>
        <authorList>
            <person name="Jia N."/>
            <person name="Wang J."/>
            <person name="Shi W."/>
            <person name="Du L."/>
            <person name="Sun Y."/>
            <person name="Zhan W."/>
            <person name="Jiang J."/>
            <person name="Wang Q."/>
            <person name="Zhang B."/>
            <person name="Ji P."/>
            <person name="Sakyi L.B."/>
            <person name="Cui X."/>
            <person name="Yuan T."/>
            <person name="Jiang B."/>
            <person name="Yang W."/>
            <person name="Lam T.T.-Y."/>
            <person name="Chang Q."/>
            <person name="Ding S."/>
            <person name="Wang X."/>
            <person name="Zhu J."/>
            <person name="Ruan X."/>
            <person name="Zhao L."/>
            <person name="Wei J."/>
            <person name="Que T."/>
            <person name="Du C."/>
            <person name="Cheng J."/>
            <person name="Dai P."/>
            <person name="Han X."/>
            <person name="Huang E."/>
            <person name="Gao Y."/>
            <person name="Liu J."/>
            <person name="Shao H."/>
            <person name="Ye R."/>
            <person name="Li L."/>
            <person name="Wei W."/>
            <person name="Wang X."/>
            <person name="Wang C."/>
            <person name="Yang T."/>
            <person name="Huo Q."/>
            <person name="Li W."/>
            <person name="Guo W."/>
            <person name="Chen H."/>
            <person name="Zhou L."/>
            <person name="Ni X."/>
            <person name="Tian J."/>
            <person name="Zhou Y."/>
            <person name="Sheng Y."/>
            <person name="Liu T."/>
            <person name="Pan Y."/>
            <person name="Xia L."/>
            <person name="Li J."/>
            <person name="Zhao F."/>
            <person name="Cao W."/>
        </authorList>
    </citation>
    <scope>NUCLEOTIDE SEQUENCE</scope>
    <source>
        <strain evidence="1">Hyas-2018</strain>
    </source>
</reference>
<evidence type="ECO:0000313" key="1">
    <source>
        <dbReference type="EMBL" id="KAH6940404.1"/>
    </source>
</evidence>
<evidence type="ECO:0000313" key="2">
    <source>
        <dbReference type="Proteomes" id="UP000821845"/>
    </source>
</evidence>